<proteinExistence type="predicted"/>
<organism evidence="2 3">
    <name type="scientific">Entomospira entomophila</name>
    <dbReference type="NCBI Taxonomy" id="2719988"/>
    <lineage>
        <taxon>Bacteria</taxon>
        <taxon>Pseudomonadati</taxon>
        <taxon>Spirochaetota</taxon>
        <taxon>Spirochaetia</taxon>
        <taxon>Spirochaetales</taxon>
        <taxon>Spirochaetaceae</taxon>
        <taxon>Entomospira</taxon>
    </lineage>
</organism>
<dbReference type="InterPro" id="IPR008136">
    <property type="entry name" value="CinA_C"/>
</dbReference>
<name>A0A968GBQ5_9SPIO</name>
<keyword evidence="3" id="KW-1185">Reference proteome</keyword>
<dbReference type="InterPro" id="IPR036653">
    <property type="entry name" value="CinA-like_C"/>
</dbReference>
<dbReference type="Proteomes" id="UP000711995">
    <property type="component" value="Unassembled WGS sequence"/>
</dbReference>
<gene>
    <name evidence="2" type="ORF">HCT14_00490</name>
</gene>
<protein>
    <submittedName>
        <fullName evidence="2">CinA family protein</fullName>
    </submittedName>
</protein>
<feature type="domain" description="CinA C-terminal" evidence="1">
    <location>
        <begin position="2"/>
        <end position="151"/>
    </location>
</feature>
<dbReference type="AlphaFoldDB" id="A0A968GBQ5"/>
<dbReference type="RefSeq" id="WP_167699608.1">
    <property type="nucleotide sequence ID" value="NZ_CP118174.1"/>
</dbReference>
<comment type="caution">
    <text evidence="2">The sequence shown here is derived from an EMBL/GenBank/DDBJ whole genome shotgun (WGS) entry which is preliminary data.</text>
</comment>
<evidence type="ECO:0000313" key="3">
    <source>
        <dbReference type="Proteomes" id="UP000711995"/>
    </source>
</evidence>
<sequence>MLAQSIITNYTENHRIILLTESITAGGIAQQLARIPGASRVLWGSLVLYQIEAKMQLLQIDASLLCPEKIASQETVIAMAEATASLYKIRSSTSQCFTSLSISGFADGPQAGIVSCALVTEKNIHAVTWHLTGSRQEIQDTAIQQALELLARP</sequence>
<dbReference type="Pfam" id="PF02464">
    <property type="entry name" value="CinA"/>
    <property type="match status" value="1"/>
</dbReference>
<evidence type="ECO:0000313" key="2">
    <source>
        <dbReference type="EMBL" id="NIZ39999.1"/>
    </source>
</evidence>
<accession>A0A968GBQ5</accession>
<dbReference type="SUPFAM" id="SSF142433">
    <property type="entry name" value="CinA-like"/>
    <property type="match status" value="1"/>
</dbReference>
<reference evidence="2 3" key="1">
    <citation type="submission" date="2020-03" db="EMBL/GenBank/DDBJ databases">
        <title>Spirochaetal bacteria isolated from arthropods constitute a novel genus Entomospira genus novum within the order Spirochaetales.</title>
        <authorList>
            <person name="Grana-Miraglia L."/>
            <person name="Sikutova S."/>
            <person name="Fingerle V."/>
            <person name="Sing A."/>
            <person name="Castillo-Ramirez S."/>
            <person name="Margos G."/>
            <person name="Rudolf I."/>
        </authorList>
    </citation>
    <scope>NUCLEOTIDE SEQUENCE [LARGE SCALE GENOMIC DNA]</scope>
    <source>
        <strain evidence="2 3">BR193</strain>
    </source>
</reference>
<dbReference type="Gene3D" id="3.90.950.20">
    <property type="entry name" value="CinA-like"/>
    <property type="match status" value="1"/>
</dbReference>
<evidence type="ECO:0000259" key="1">
    <source>
        <dbReference type="Pfam" id="PF02464"/>
    </source>
</evidence>
<dbReference type="EMBL" id="JAATLJ010000001">
    <property type="protein sequence ID" value="NIZ39999.1"/>
    <property type="molecule type" value="Genomic_DNA"/>
</dbReference>